<proteinExistence type="predicted"/>
<dbReference type="EMBL" id="JAVDWN010000006">
    <property type="protein sequence ID" value="MDR7163976.1"/>
    <property type="molecule type" value="Genomic_DNA"/>
</dbReference>
<feature type="transmembrane region" description="Helical" evidence="1">
    <location>
        <begin position="77"/>
        <end position="99"/>
    </location>
</feature>
<evidence type="ECO:0000313" key="3">
    <source>
        <dbReference type="Proteomes" id="UP001262032"/>
    </source>
</evidence>
<organism evidence="2 3">
    <name type="scientific">Pseudarthrobacter oxydans</name>
    <name type="common">Arthrobacter oxydans</name>
    <dbReference type="NCBI Taxonomy" id="1671"/>
    <lineage>
        <taxon>Bacteria</taxon>
        <taxon>Bacillati</taxon>
        <taxon>Actinomycetota</taxon>
        <taxon>Actinomycetes</taxon>
        <taxon>Micrococcales</taxon>
        <taxon>Micrococcaceae</taxon>
        <taxon>Pseudarthrobacter</taxon>
    </lineage>
</organism>
<accession>A0AAW8NAV5</accession>
<protein>
    <recommendedName>
        <fullName evidence="4">Alkaline shock response membrane anchor protein AmaP</fullName>
    </recommendedName>
</protein>
<evidence type="ECO:0000313" key="2">
    <source>
        <dbReference type="EMBL" id="MDR7163976.1"/>
    </source>
</evidence>
<dbReference type="Proteomes" id="UP001262032">
    <property type="component" value="Unassembled WGS sequence"/>
</dbReference>
<dbReference type="GeneID" id="97422589"/>
<sequence length="202" mass="20929">MSRRVEGQGPDMDRILRRETRSSRAVVATAAAVLVMVLAAYGLLEAAVHAIGQPAWLIEPQVAAERLVALPAGIPPLLLGAIGAVLAMAGLVFLLNGILPGRRARHLMGGGRDAAGPAVVVDDEVIASSLARRARLAANVTPEQVMVVVSRRQVVVNVRPTSGVPVNQDAVLAAVRSEVDAMALDPLPEVRVNVATSGVIGA</sequence>
<reference evidence="2" key="1">
    <citation type="submission" date="2023-07" db="EMBL/GenBank/DDBJ databases">
        <title>Sorghum-associated microbial communities from plants grown in Nebraska, USA.</title>
        <authorList>
            <person name="Schachtman D."/>
        </authorList>
    </citation>
    <scope>NUCLEOTIDE SEQUENCE</scope>
    <source>
        <strain evidence="2">BE261</strain>
    </source>
</reference>
<dbReference type="AlphaFoldDB" id="A0AAW8NAV5"/>
<evidence type="ECO:0008006" key="4">
    <source>
        <dbReference type="Google" id="ProtNLM"/>
    </source>
</evidence>
<keyword evidence="1" id="KW-1133">Transmembrane helix</keyword>
<keyword evidence="1" id="KW-0812">Transmembrane</keyword>
<name>A0AAW8NAV5_PSEOX</name>
<dbReference type="RefSeq" id="WP_174179432.1">
    <property type="nucleotide sequence ID" value="NZ_CAXURQ020000001.1"/>
</dbReference>
<feature type="transmembrane region" description="Helical" evidence="1">
    <location>
        <begin position="25"/>
        <end position="44"/>
    </location>
</feature>
<gene>
    <name evidence="2" type="ORF">J2X12_001995</name>
</gene>
<keyword evidence="1" id="KW-0472">Membrane</keyword>
<evidence type="ECO:0000256" key="1">
    <source>
        <dbReference type="SAM" id="Phobius"/>
    </source>
</evidence>
<comment type="caution">
    <text evidence="2">The sequence shown here is derived from an EMBL/GenBank/DDBJ whole genome shotgun (WGS) entry which is preliminary data.</text>
</comment>